<dbReference type="Gene3D" id="3.40.50.720">
    <property type="entry name" value="NAD(P)-binding Rossmann-like Domain"/>
    <property type="match status" value="1"/>
</dbReference>
<dbReference type="InterPro" id="IPR052698">
    <property type="entry name" value="MoCofactor_Util/Proc"/>
</dbReference>
<evidence type="ECO:0000259" key="2">
    <source>
        <dbReference type="Pfam" id="PF13478"/>
    </source>
</evidence>
<protein>
    <submittedName>
        <fullName evidence="3">XdhC/CoxI family protein</fullName>
    </submittedName>
</protein>
<evidence type="ECO:0000259" key="1">
    <source>
        <dbReference type="Pfam" id="PF02625"/>
    </source>
</evidence>
<feature type="domain" description="XdhC Rossmann" evidence="2">
    <location>
        <begin position="107"/>
        <end position="249"/>
    </location>
</feature>
<feature type="domain" description="XdhC- CoxI" evidence="1">
    <location>
        <begin position="15"/>
        <end position="78"/>
    </location>
</feature>
<gene>
    <name evidence="3" type="ORF">P4S50_15155</name>
</gene>
<dbReference type="RefSeq" id="WP_277731652.1">
    <property type="nucleotide sequence ID" value="NZ_CP120733.1"/>
</dbReference>
<dbReference type="EMBL" id="CP120733">
    <property type="protein sequence ID" value="WFD09715.1"/>
    <property type="molecule type" value="Genomic_DNA"/>
</dbReference>
<dbReference type="Pfam" id="PF13478">
    <property type="entry name" value="XdhC_C"/>
    <property type="match status" value="1"/>
</dbReference>
<reference evidence="3 4" key="1">
    <citation type="submission" date="2023-03" db="EMBL/GenBank/DDBJ databases">
        <title>Complete genome sequence of Tepidibacter sp. SWIR-1, isolated from a deep-sea hydrothermal vent.</title>
        <authorList>
            <person name="Li X."/>
        </authorList>
    </citation>
    <scope>NUCLEOTIDE SEQUENCE [LARGE SCALE GENOMIC DNA]</scope>
    <source>
        <strain evidence="3 4">SWIR-1</strain>
    </source>
</reference>
<dbReference type="InterPro" id="IPR003777">
    <property type="entry name" value="XdhC_CoxI"/>
</dbReference>
<dbReference type="PANTHER" id="PTHR30388:SF6">
    <property type="entry name" value="XANTHINE DEHYDROGENASE SUBUNIT A-RELATED"/>
    <property type="match status" value="1"/>
</dbReference>
<keyword evidence="4" id="KW-1185">Reference proteome</keyword>
<organism evidence="3 4">
    <name type="scientific">Tepidibacter hydrothermalis</name>
    <dbReference type="NCBI Taxonomy" id="3036126"/>
    <lineage>
        <taxon>Bacteria</taxon>
        <taxon>Bacillati</taxon>
        <taxon>Bacillota</taxon>
        <taxon>Clostridia</taxon>
        <taxon>Peptostreptococcales</taxon>
        <taxon>Peptostreptococcaceae</taxon>
        <taxon>Tepidibacter</taxon>
    </lineage>
</organism>
<dbReference type="PANTHER" id="PTHR30388">
    <property type="entry name" value="ALDEHYDE OXIDOREDUCTASE MOLYBDENUM COFACTOR ASSEMBLY PROTEIN"/>
    <property type="match status" value="1"/>
</dbReference>
<dbReference type="Proteomes" id="UP001222800">
    <property type="component" value="Chromosome"/>
</dbReference>
<accession>A0ABY8ECT9</accession>
<dbReference type="Pfam" id="PF02625">
    <property type="entry name" value="XdhC_CoxI"/>
    <property type="match status" value="1"/>
</dbReference>
<sequence length="269" mass="29757">MEKLILKKIYEKIELGEKVAMTTLTSICGSTPGRKGAFMAIFEDGSTYGTIGGGKLEYEVIKKSLEYIEKCENTEFTYKIDDKGELDTECGGEIKGFIKIFVPSHKLIIAGAGHIALHLHKLSSMINLHTVVIDEREELVNKEHFCYANELIVGKADEVLKQYNINKNTYIVIVGSNHKNDTLVLESVINSDAGYIGMIGSKGKVSHILKGLIEKGISRDQIQKVYAPIGIDIASEKPEEIALGILSEIALIKNNGSLNHMKDIKNIEY</sequence>
<evidence type="ECO:0000313" key="3">
    <source>
        <dbReference type="EMBL" id="WFD09715.1"/>
    </source>
</evidence>
<name>A0ABY8ECT9_9FIRM</name>
<dbReference type="InterPro" id="IPR027051">
    <property type="entry name" value="XdhC_Rossmann_dom"/>
</dbReference>
<evidence type="ECO:0000313" key="4">
    <source>
        <dbReference type="Proteomes" id="UP001222800"/>
    </source>
</evidence>
<proteinExistence type="predicted"/>